<protein>
    <submittedName>
        <fullName evidence="5">Heat-shock protein</fullName>
    </submittedName>
</protein>
<gene>
    <name evidence="5" type="ORF">HPTL_1881</name>
</gene>
<dbReference type="KEGG" id="htl:HPTL_1881"/>
<feature type="domain" description="SHSP" evidence="4">
    <location>
        <begin position="25"/>
        <end position="137"/>
    </location>
</feature>
<dbReference type="PROSITE" id="PS01031">
    <property type="entry name" value="SHSP"/>
    <property type="match status" value="1"/>
</dbReference>
<proteinExistence type="inferred from homology"/>
<feature type="region of interest" description="Disordered" evidence="3">
    <location>
        <begin position="1"/>
        <end position="27"/>
    </location>
</feature>
<dbReference type="Gene3D" id="2.60.40.790">
    <property type="match status" value="1"/>
</dbReference>
<dbReference type="RefSeq" id="WP_119335793.1">
    <property type="nucleotide sequence ID" value="NZ_AP018558.1"/>
</dbReference>
<dbReference type="Pfam" id="PF00011">
    <property type="entry name" value="HSP20"/>
    <property type="match status" value="1"/>
</dbReference>
<dbReference type="SUPFAM" id="SSF49764">
    <property type="entry name" value="HSP20-like chaperones"/>
    <property type="match status" value="1"/>
</dbReference>
<dbReference type="Proteomes" id="UP000262004">
    <property type="component" value="Chromosome"/>
</dbReference>
<dbReference type="InterPro" id="IPR031107">
    <property type="entry name" value="Small_HSP"/>
</dbReference>
<dbReference type="InterPro" id="IPR008978">
    <property type="entry name" value="HSP20-like_chaperone"/>
</dbReference>
<dbReference type="EMBL" id="AP018558">
    <property type="protein sequence ID" value="BBD78137.1"/>
    <property type="molecule type" value="Genomic_DNA"/>
</dbReference>
<accession>A0A2Z6E026</accession>
<dbReference type="OrthoDB" id="9788892at2"/>
<sequence length="137" mass="15127">MTTQNERTVPTTTANPNETTNPRTSEKVTAVPPRVDIVEDETGITLWADLPGVSKEALAVKIEGETLTIEGNVTLSTPEGLEPLYAEVRAPRFARQFTLSRELDPEGIEAKLHDGVLHLRIPKRKHAQPRRITVQVG</sequence>
<evidence type="ECO:0000259" key="4">
    <source>
        <dbReference type="PROSITE" id="PS01031"/>
    </source>
</evidence>
<keyword evidence="6" id="KW-1185">Reference proteome</keyword>
<evidence type="ECO:0000313" key="6">
    <source>
        <dbReference type="Proteomes" id="UP000262004"/>
    </source>
</evidence>
<dbReference type="PANTHER" id="PTHR11527">
    <property type="entry name" value="HEAT-SHOCK PROTEIN 20 FAMILY MEMBER"/>
    <property type="match status" value="1"/>
</dbReference>
<reference evidence="5 6" key="1">
    <citation type="submission" date="2018-04" db="EMBL/GenBank/DDBJ databases">
        <title>Complete genome sequence of Hydrogenophilus thermoluteolus TH-1.</title>
        <authorList>
            <person name="Arai H."/>
        </authorList>
    </citation>
    <scope>NUCLEOTIDE SEQUENCE [LARGE SCALE GENOMIC DNA]</scope>
    <source>
        <strain evidence="5 6">TH-1</strain>
    </source>
</reference>
<evidence type="ECO:0000256" key="3">
    <source>
        <dbReference type="SAM" id="MobiDB-lite"/>
    </source>
</evidence>
<evidence type="ECO:0000256" key="1">
    <source>
        <dbReference type="PROSITE-ProRule" id="PRU00285"/>
    </source>
</evidence>
<dbReference type="InterPro" id="IPR002068">
    <property type="entry name" value="A-crystallin/Hsp20_dom"/>
</dbReference>
<organism evidence="5 6">
    <name type="scientific">Hydrogenophilus thermoluteolus</name>
    <name type="common">Pseudomonas hydrogenothermophila</name>
    <dbReference type="NCBI Taxonomy" id="297"/>
    <lineage>
        <taxon>Bacteria</taxon>
        <taxon>Pseudomonadati</taxon>
        <taxon>Pseudomonadota</taxon>
        <taxon>Hydrogenophilia</taxon>
        <taxon>Hydrogenophilales</taxon>
        <taxon>Hydrogenophilaceae</taxon>
        <taxon>Hydrogenophilus</taxon>
    </lineage>
</organism>
<dbReference type="AlphaFoldDB" id="A0A2Z6E026"/>
<evidence type="ECO:0000256" key="2">
    <source>
        <dbReference type="RuleBase" id="RU003616"/>
    </source>
</evidence>
<evidence type="ECO:0000313" key="5">
    <source>
        <dbReference type="EMBL" id="BBD78137.1"/>
    </source>
</evidence>
<name>A0A2Z6E026_HYDTE</name>
<feature type="compositionally biased region" description="Low complexity" evidence="3">
    <location>
        <begin position="8"/>
        <end position="23"/>
    </location>
</feature>
<comment type="similarity">
    <text evidence="1 2">Belongs to the small heat shock protein (HSP20) family.</text>
</comment>
<dbReference type="CDD" id="cd06464">
    <property type="entry name" value="ACD_sHsps-like"/>
    <property type="match status" value="1"/>
</dbReference>